<dbReference type="EMBL" id="CAJOBA010009608">
    <property type="protein sequence ID" value="CAF3855143.1"/>
    <property type="molecule type" value="Genomic_DNA"/>
</dbReference>
<dbReference type="AlphaFoldDB" id="A0A8S2E160"/>
<dbReference type="GO" id="GO:0016020">
    <property type="term" value="C:membrane"/>
    <property type="evidence" value="ECO:0007669"/>
    <property type="project" value="TreeGrafter"/>
</dbReference>
<dbReference type="PANTHER" id="PTHR12242">
    <property type="entry name" value="OS02G0130600 PROTEIN-RELATED"/>
    <property type="match status" value="1"/>
</dbReference>
<feature type="transmembrane region" description="Helical" evidence="1">
    <location>
        <begin position="152"/>
        <end position="177"/>
    </location>
</feature>
<keyword evidence="1" id="KW-0812">Transmembrane</keyword>
<dbReference type="EMBL" id="CAJNOK010009591">
    <property type="protein sequence ID" value="CAF1093669.1"/>
    <property type="molecule type" value="Genomic_DNA"/>
</dbReference>
<feature type="transmembrane region" description="Helical" evidence="1">
    <location>
        <begin position="63"/>
        <end position="86"/>
    </location>
</feature>
<gene>
    <name evidence="2" type="ORF">OVA965_LOCUS18941</name>
    <name evidence="3" type="ORF">TMI583_LOCUS18952</name>
</gene>
<sequence>MAASRAAETTEQGQIGLPQPAYIIVRLLLAIYFDSLIVYGILWPPSEIDPHVSKYFYLYFTSWGYIILCIHLTLAAIIVSYMSWVYKGTEERFSVSLSSPVLSARLPSISSELSLTLQLPETTIKLRAGFNTKSYNLNDSSISTPWYVKPSWMFYTIHVVSSIIITIVYFIAIFRFHLINESRLWNGLIDAILLVRYPIRILHMIYLLLVAVLRICSGDCLEIKFRIEIMVL</sequence>
<dbReference type="Proteomes" id="UP000682733">
    <property type="component" value="Unassembled WGS sequence"/>
</dbReference>
<evidence type="ECO:0000256" key="1">
    <source>
        <dbReference type="SAM" id="Phobius"/>
    </source>
</evidence>
<dbReference type="Proteomes" id="UP000677228">
    <property type="component" value="Unassembled WGS sequence"/>
</dbReference>
<reference evidence="2" key="1">
    <citation type="submission" date="2021-02" db="EMBL/GenBank/DDBJ databases">
        <authorList>
            <person name="Nowell W R."/>
        </authorList>
    </citation>
    <scope>NUCLEOTIDE SEQUENCE</scope>
</reference>
<protein>
    <submittedName>
        <fullName evidence="2">Uncharacterized protein</fullName>
    </submittedName>
</protein>
<dbReference type="PANTHER" id="PTHR12242:SF1">
    <property type="entry name" value="MYND-TYPE DOMAIN-CONTAINING PROTEIN"/>
    <property type="match status" value="1"/>
</dbReference>
<evidence type="ECO:0000313" key="4">
    <source>
        <dbReference type="Proteomes" id="UP000677228"/>
    </source>
</evidence>
<evidence type="ECO:0000313" key="3">
    <source>
        <dbReference type="EMBL" id="CAF3855143.1"/>
    </source>
</evidence>
<feature type="transmembrane region" description="Helical" evidence="1">
    <location>
        <begin position="197"/>
        <end position="216"/>
    </location>
</feature>
<keyword evidence="1" id="KW-0472">Membrane</keyword>
<name>A0A8S2E160_9BILA</name>
<keyword evidence="1" id="KW-1133">Transmembrane helix</keyword>
<organism evidence="2 4">
    <name type="scientific">Didymodactylos carnosus</name>
    <dbReference type="NCBI Taxonomy" id="1234261"/>
    <lineage>
        <taxon>Eukaryota</taxon>
        <taxon>Metazoa</taxon>
        <taxon>Spiralia</taxon>
        <taxon>Gnathifera</taxon>
        <taxon>Rotifera</taxon>
        <taxon>Eurotatoria</taxon>
        <taxon>Bdelloidea</taxon>
        <taxon>Philodinida</taxon>
        <taxon>Philodinidae</taxon>
        <taxon>Didymodactylos</taxon>
    </lineage>
</organism>
<evidence type="ECO:0000313" key="2">
    <source>
        <dbReference type="EMBL" id="CAF1093669.1"/>
    </source>
</evidence>
<feature type="transmembrane region" description="Helical" evidence="1">
    <location>
        <begin position="21"/>
        <end position="43"/>
    </location>
</feature>
<proteinExistence type="predicted"/>
<accession>A0A8S2E160</accession>
<comment type="caution">
    <text evidence="2">The sequence shown here is derived from an EMBL/GenBank/DDBJ whole genome shotgun (WGS) entry which is preliminary data.</text>
</comment>